<reference evidence="3" key="1">
    <citation type="submission" date="2013-03" db="EMBL/GenBank/DDBJ databases">
        <title>The Genome Sequence of Anopheles christyi ACHKN1017.</title>
        <authorList>
            <consortium name="The Broad Institute Genomics Platform"/>
            <person name="Neafsey D.E."/>
            <person name="Besansky N."/>
            <person name="Walker B."/>
            <person name="Young S.K."/>
            <person name="Zeng Q."/>
            <person name="Gargeya S."/>
            <person name="Fitzgerald M."/>
            <person name="Haas B."/>
            <person name="Abouelleil A."/>
            <person name="Allen A.W."/>
            <person name="Alvarado L."/>
            <person name="Arachchi H.M."/>
            <person name="Berlin A.M."/>
            <person name="Chapman S.B."/>
            <person name="Gainer-Dewar J."/>
            <person name="Goldberg J."/>
            <person name="Griggs A."/>
            <person name="Gujja S."/>
            <person name="Hansen M."/>
            <person name="Howarth C."/>
            <person name="Imamovic A."/>
            <person name="Ireland A."/>
            <person name="Larimer J."/>
            <person name="McCowan C."/>
            <person name="Murphy C."/>
            <person name="Pearson M."/>
            <person name="Poon T.W."/>
            <person name="Priest M."/>
            <person name="Roberts A."/>
            <person name="Saif S."/>
            <person name="Shea T."/>
            <person name="Sisk P."/>
            <person name="Sykes S."/>
            <person name="Wortman J."/>
            <person name="Nusbaum C."/>
            <person name="Birren B."/>
        </authorList>
    </citation>
    <scope>NUCLEOTIDE SEQUENCE [LARGE SCALE GENOMIC DNA]</scope>
    <source>
        <strain evidence="3">ACHKN1017</strain>
    </source>
</reference>
<dbReference type="VEuPathDB" id="VectorBase:ACHR009814"/>
<name>A0A182KGC6_9DIPT</name>
<dbReference type="STRING" id="43041.A0A182KGC6"/>
<dbReference type="Proteomes" id="UP000075881">
    <property type="component" value="Unassembled WGS sequence"/>
</dbReference>
<dbReference type="EnsemblMetazoa" id="ACHR009814-RA">
    <property type="protein sequence ID" value="ACHR009814-PA"/>
    <property type="gene ID" value="ACHR009814"/>
</dbReference>
<protein>
    <submittedName>
        <fullName evidence="2">Uncharacterized protein</fullName>
    </submittedName>
</protein>
<reference evidence="2" key="2">
    <citation type="submission" date="2020-05" db="UniProtKB">
        <authorList>
            <consortium name="EnsemblMetazoa"/>
        </authorList>
    </citation>
    <scope>IDENTIFICATION</scope>
    <source>
        <strain evidence="2">ACHKN1017</strain>
    </source>
</reference>
<evidence type="ECO:0000256" key="1">
    <source>
        <dbReference type="SAM" id="Coils"/>
    </source>
</evidence>
<organism evidence="2 3">
    <name type="scientific">Anopheles christyi</name>
    <dbReference type="NCBI Taxonomy" id="43041"/>
    <lineage>
        <taxon>Eukaryota</taxon>
        <taxon>Metazoa</taxon>
        <taxon>Ecdysozoa</taxon>
        <taxon>Arthropoda</taxon>
        <taxon>Hexapoda</taxon>
        <taxon>Insecta</taxon>
        <taxon>Pterygota</taxon>
        <taxon>Neoptera</taxon>
        <taxon>Endopterygota</taxon>
        <taxon>Diptera</taxon>
        <taxon>Nematocera</taxon>
        <taxon>Culicoidea</taxon>
        <taxon>Culicidae</taxon>
        <taxon>Anophelinae</taxon>
        <taxon>Anopheles</taxon>
    </lineage>
</organism>
<evidence type="ECO:0000313" key="2">
    <source>
        <dbReference type="EnsemblMetazoa" id="ACHR009814-PA"/>
    </source>
</evidence>
<keyword evidence="3" id="KW-1185">Reference proteome</keyword>
<sequence>MVDGKGRPVLASIADKHTDNPAFVENMIQLEVDGVDDVTAYYRILRQNSLQLLKVFLSIKKHDEAKLFESLANALIKLRVKNFPLSFELTIYVQWKLADYGFRHLTGDYKPPIGQETPPDEWKKHISVISDCWSFIVEKYDTEEYMDIDDALLQRLTVIHNHLYFLQYKPFLKHLPMQEIIFCLATFVTIYQHPSDFVYFRLIVNKCLMMEFVRVITRQLKCIKENLEIIEEELKAIEKKHYQLL</sequence>
<keyword evidence="1" id="KW-0175">Coiled coil</keyword>
<evidence type="ECO:0000313" key="3">
    <source>
        <dbReference type="Proteomes" id="UP000075881"/>
    </source>
</evidence>
<proteinExistence type="predicted"/>
<dbReference type="AlphaFoldDB" id="A0A182KGC6"/>
<accession>A0A182KGC6</accession>
<feature type="coiled-coil region" evidence="1">
    <location>
        <begin position="213"/>
        <end position="240"/>
    </location>
</feature>